<sequence>MILAAFVISLSEHIQFRIRIKSEALKEANQEEKAKREVEELKKYWQ</sequence>
<protein>
    <submittedName>
        <fullName evidence="1">Uncharacterized protein</fullName>
    </submittedName>
</protein>
<dbReference type="EMBL" id="JXBC01000007">
    <property type="protein sequence ID" value="KIU09864.1"/>
    <property type="molecule type" value="Genomic_DNA"/>
</dbReference>
<organism evidence="1 2">
    <name type="scientific">Bacillus subtilis</name>
    <dbReference type="NCBI Taxonomy" id="1423"/>
    <lineage>
        <taxon>Bacteria</taxon>
        <taxon>Bacillati</taxon>
        <taxon>Bacillota</taxon>
        <taxon>Bacilli</taxon>
        <taxon>Bacillales</taxon>
        <taxon>Bacillaceae</taxon>
        <taxon>Bacillus</taxon>
    </lineage>
</organism>
<comment type="caution">
    <text evidence="1">The sequence shown here is derived from an EMBL/GenBank/DDBJ whole genome shotgun (WGS) entry which is preliminary data.</text>
</comment>
<evidence type="ECO:0000313" key="2">
    <source>
        <dbReference type="Proteomes" id="UP000032247"/>
    </source>
</evidence>
<gene>
    <name evidence="1" type="ORF">SC09_contig10orf00039</name>
</gene>
<reference evidence="1 2" key="1">
    <citation type="submission" date="2014-12" db="EMBL/GenBank/DDBJ databases">
        <title>Comparative genome analysis of Bacillus coagulans HM-08, Clostridium butyricum HM-68, Bacillus subtilis HM-66 and Bacillus licheniformis BL-09.</title>
        <authorList>
            <person name="Zhang H."/>
        </authorList>
    </citation>
    <scope>NUCLEOTIDE SEQUENCE [LARGE SCALE GENOMIC DNA]</scope>
    <source>
        <strain evidence="1 2">HM-66</strain>
    </source>
</reference>
<proteinExistence type="predicted"/>
<dbReference type="Proteomes" id="UP000032247">
    <property type="component" value="Unassembled WGS sequence"/>
</dbReference>
<evidence type="ECO:0000313" key="1">
    <source>
        <dbReference type="EMBL" id="KIU09864.1"/>
    </source>
</evidence>
<dbReference type="PATRIC" id="fig|1423.173.peg.3717"/>
<accession>A0A0D1JBV3</accession>
<name>A0A0D1JBV3_BACIU</name>
<dbReference type="AlphaFoldDB" id="A0A0D1JBV3"/>